<proteinExistence type="predicted"/>
<evidence type="ECO:0000313" key="3">
    <source>
        <dbReference type="Proteomes" id="UP001304515"/>
    </source>
</evidence>
<evidence type="ECO:0000313" key="1">
    <source>
        <dbReference type="EMBL" id="WNM19264.1"/>
    </source>
</evidence>
<dbReference type="EMBL" id="CP134890">
    <property type="protein sequence ID" value="WNM20653.1"/>
    <property type="molecule type" value="Genomic_DNA"/>
</dbReference>
<protein>
    <submittedName>
        <fullName evidence="1">Uncharacterized protein</fullName>
    </submittedName>
</protein>
<accession>A0AA96J4L4</accession>
<accession>A0AA96EV64</accession>
<dbReference type="KEGG" id="fcj:RN605_08115"/>
<organism evidence="1">
    <name type="scientific">Flavobacterium capsici</name>
    <dbReference type="NCBI Taxonomy" id="3075618"/>
    <lineage>
        <taxon>Bacteria</taxon>
        <taxon>Pseudomonadati</taxon>
        <taxon>Bacteroidota</taxon>
        <taxon>Flavobacteriia</taxon>
        <taxon>Flavobacteriales</taxon>
        <taxon>Flavobacteriaceae</taxon>
        <taxon>Flavobacterium</taxon>
    </lineage>
</organism>
<sequence>METIILVFSTEPVIENRRNIKKHNVIFGLAKCWINPLRVINEGNNNFNVEYINLLKNTFQLKKEIGSLTFNNVKNYAQIKKLTDQDFIKSLIFIKTNMKNNLPNAVIIDCCFPIQIFH</sequence>
<gene>
    <name evidence="2" type="ORF">RN605_08115</name>
    <name evidence="1" type="ORF">RN608_00945</name>
</gene>
<evidence type="ECO:0000313" key="2">
    <source>
        <dbReference type="EMBL" id="WNM20653.1"/>
    </source>
</evidence>
<dbReference type="EMBL" id="CP134878">
    <property type="protein sequence ID" value="WNM19264.1"/>
    <property type="molecule type" value="Genomic_DNA"/>
</dbReference>
<dbReference type="Proteomes" id="UP001304515">
    <property type="component" value="Chromosome"/>
</dbReference>
<dbReference type="AlphaFoldDB" id="A0AA96EV64"/>
<dbReference type="RefSeq" id="WP_313324061.1">
    <property type="nucleotide sequence ID" value="NZ_CP134878.1"/>
</dbReference>
<keyword evidence="3" id="KW-1185">Reference proteome</keyword>
<reference evidence="1 3" key="1">
    <citation type="submission" date="2023-09" db="EMBL/GenBank/DDBJ databases">
        <title>Flavobacterium sp. a novel bacteria isolate from Pepper rhizosphere.</title>
        <authorList>
            <person name="Peng Y."/>
            <person name="Lee J."/>
        </authorList>
    </citation>
    <scope>NUCLEOTIDE SEQUENCE</scope>
    <source>
        <strain evidence="1">PMR2A8</strain>
        <strain evidence="2 3">PMTSA4</strain>
    </source>
</reference>
<name>A0AA96EV64_9FLAO</name>